<dbReference type="InterPro" id="IPR058792">
    <property type="entry name" value="Beta-barrel_RND_2"/>
</dbReference>
<dbReference type="Gene3D" id="2.40.30.170">
    <property type="match status" value="1"/>
</dbReference>
<organism evidence="5 6">
    <name type="scientific">Natronocella acetinitrilica</name>
    <dbReference type="NCBI Taxonomy" id="414046"/>
    <lineage>
        <taxon>Bacteria</taxon>
        <taxon>Pseudomonadati</taxon>
        <taxon>Pseudomonadota</taxon>
        <taxon>Gammaproteobacteria</taxon>
        <taxon>Chromatiales</taxon>
        <taxon>Ectothiorhodospiraceae</taxon>
        <taxon>Natronocella</taxon>
    </lineage>
</organism>
<proteinExistence type="inferred from homology"/>
<feature type="domain" description="Multidrug resistance protein MdtA-like alpha-helical hairpin" evidence="3">
    <location>
        <begin position="115"/>
        <end position="190"/>
    </location>
</feature>
<comment type="similarity">
    <text evidence="1">Belongs to the membrane fusion protein (MFP) (TC 8.A.1) family.</text>
</comment>
<evidence type="ECO:0000256" key="1">
    <source>
        <dbReference type="ARBA" id="ARBA00009477"/>
    </source>
</evidence>
<dbReference type="FunFam" id="2.40.30.170:FF:000010">
    <property type="entry name" value="Efflux RND transporter periplasmic adaptor subunit"/>
    <property type="match status" value="1"/>
</dbReference>
<dbReference type="AlphaFoldDB" id="A0AAE3G7S0"/>
<evidence type="ECO:0000313" key="6">
    <source>
        <dbReference type="Proteomes" id="UP001205843"/>
    </source>
</evidence>
<sequence length="395" mass="43089">MGRLFAWAVFGLLAVGTAAIWLWNDAPSGPTRGGGEARAIPVAAESVERRDIVERLRYSGSLIAASRVDVAPRIGGRLDELHADIGDVITPGQLLAELDDEEVRLELTQSQAEAAVARANVAEAEASLQAARRNLDRTRNLREQRVASQADLDAAETEVAAVEARLQLARSQVNQRDAAVRAAEVRLAYTSLRAEGGTTTADRLVAERHYDTGSVVQANTPVLTLVDINPLRAIVQVPERDYGRLRMGQTVTLRTDAWPDESFRGEIARVAPVFQEASRQARVEISVPNEEYKLRPGMFVRAEIRIGEREQVPTVPLDALAERDNQRGVFVVEENGEGGHVARFTRITLGAIDGEWAQVDGLDTGLTIVTLGQHLLTDGTRVRISEEDASEESGR</sequence>
<keyword evidence="6" id="KW-1185">Reference proteome</keyword>
<dbReference type="Pfam" id="PF25954">
    <property type="entry name" value="Beta-barrel_RND_2"/>
    <property type="match status" value="1"/>
</dbReference>
<dbReference type="PANTHER" id="PTHR30469">
    <property type="entry name" value="MULTIDRUG RESISTANCE PROTEIN MDTA"/>
    <property type="match status" value="1"/>
</dbReference>
<evidence type="ECO:0000259" key="4">
    <source>
        <dbReference type="Pfam" id="PF25954"/>
    </source>
</evidence>
<dbReference type="EMBL" id="JALJXV010000010">
    <property type="protein sequence ID" value="MCP1676619.1"/>
    <property type="molecule type" value="Genomic_DNA"/>
</dbReference>
<feature type="domain" description="CusB-like beta-barrel" evidence="4">
    <location>
        <begin position="235"/>
        <end position="304"/>
    </location>
</feature>
<evidence type="ECO:0000259" key="3">
    <source>
        <dbReference type="Pfam" id="PF25876"/>
    </source>
</evidence>
<dbReference type="InterPro" id="IPR058624">
    <property type="entry name" value="MdtA-like_HH"/>
</dbReference>
<dbReference type="Gene3D" id="2.40.420.20">
    <property type="match status" value="1"/>
</dbReference>
<dbReference type="GO" id="GO:0015562">
    <property type="term" value="F:efflux transmembrane transporter activity"/>
    <property type="evidence" value="ECO:0007669"/>
    <property type="project" value="TreeGrafter"/>
</dbReference>
<keyword evidence="2" id="KW-0175">Coiled coil</keyword>
<reference evidence="5" key="1">
    <citation type="submission" date="2022-03" db="EMBL/GenBank/DDBJ databases">
        <title>Genomic Encyclopedia of Type Strains, Phase III (KMG-III): the genomes of soil and plant-associated and newly described type strains.</title>
        <authorList>
            <person name="Whitman W."/>
        </authorList>
    </citation>
    <scope>NUCLEOTIDE SEQUENCE</scope>
    <source>
        <strain evidence="5">ANL 6-2</strain>
    </source>
</reference>
<gene>
    <name evidence="5" type="ORF">J2T57_003790</name>
</gene>
<dbReference type="GO" id="GO:1990281">
    <property type="term" value="C:efflux pump complex"/>
    <property type="evidence" value="ECO:0007669"/>
    <property type="project" value="TreeGrafter"/>
</dbReference>
<comment type="caution">
    <text evidence="5">The sequence shown here is derived from an EMBL/GenBank/DDBJ whole genome shotgun (WGS) entry which is preliminary data.</text>
</comment>
<dbReference type="Gene3D" id="2.40.50.100">
    <property type="match status" value="1"/>
</dbReference>
<dbReference type="Pfam" id="PF25876">
    <property type="entry name" value="HH_MFP_RND"/>
    <property type="match status" value="1"/>
</dbReference>
<dbReference type="InterPro" id="IPR006143">
    <property type="entry name" value="RND_pump_MFP"/>
</dbReference>
<protein>
    <submittedName>
        <fullName evidence="5">RND family efflux transporter MFP subunit</fullName>
    </submittedName>
</protein>
<name>A0AAE3G7S0_9GAMM</name>
<dbReference type="SUPFAM" id="SSF111369">
    <property type="entry name" value="HlyD-like secretion proteins"/>
    <property type="match status" value="1"/>
</dbReference>
<dbReference type="PANTHER" id="PTHR30469:SF15">
    <property type="entry name" value="HLYD FAMILY OF SECRETION PROTEINS"/>
    <property type="match status" value="1"/>
</dbReference>
<dbReference type="RefSeq" id="WP_253483295.1">
    <property type="nucleotide sequence ID" value="NZ_JALJXV010000010.1"/>
</dbReference>
<accession>A0AAE3G7S0</accession>
<evidence type="ECO:0000313" key="5">
    <source>
        <dbReference type="EMBL" id="MCP1676619.1"/>
    </source>
</evidence>
<dbReference type="NCBIfam" id="TIGR01730">
    <property type="entry name" value="RND_mfp"/>
    <property type="match status" value="1"/>
</dbReference>
<dbReference type="Proteomes" id="UP001205843">
    <property type="component" value="Unassembled WGS sequence"/>
</dbReference>
<feature type="coiled-coil region" evidence="2">
    <location>
        <begin position="105"/>
        <end position="172"/>
    </location>
</feature>
<dbReference type="Gene3D" id="1.10.287.470">
    <property type="entry name" value="Helix hairpin bin"/>
    <property type="match status" value="1"/>
</dbReference>
<evidence type="ECO:0000256" key="2">
    <source>
        <dbReference type="SAM" id="Coils"/>
    </source>
</evidence>